<organism evidence="1 2">
    <name type="scientific">Choristoneura fumiferana</name>
    <name type="common">Spruce budworm moth</name>
    <name type="synonym">Archips fumiferana</name>
    <dbReference type="NCBI Taxonomy" id="7141"/>
    <lineage>
        <taxon>Eukaryota</taxon>
        <taxon>Metazoa</taxon>
        <taxon>Ecdysozoa</taxon>
        <taxon>Arthropoda</taxon>
        <taxon>Hexapoda</taxon>
        <taxon>Insecta</taxon>
        <taxon>Pterygota</taxon>
        <taxon>Neoptera</taxon>
        <taxon>Endopterygota</taxon>
        <taxon>Lepidoptera</taxon>
        <taxon>Glossata</taxon>
        <taxon>Ditrysia</taxon>
        <taxon>Tortricoidea</taxon>
        <taxon>Tortricidae</taxon>
        <taxon>Tortricinae</taxon>
        <taxon>Choristoneura</taxon>
    </lineage>
</organism>
<sequence length="423" mass="48372">MKMTHWTSTFQLRQRGRSNSSGRRNLMGMMMSCVFTILVLVVYWLVKELRNLPGLMLMAYVATFTAFSFLRIVHVYAYHYRILEREACIVMTLLVYYTILSSFSWMNVMSFDIWWTLRATRNHLKTNRRGILVKFGWYGLYGWGAPLLATAFVVATDHLDLPGIIKPQIFVGEDVFLELKACRVLTIANVDIGEGGTEKRNSTSYKRPERELYLRATNFQHTSAGNHQARRECSAVTCEVEHEYFVSSVIALLVSVNFVWFVLTAYNIWRVRRAITQYNEEFSETNKKNETRFLLYVKLSLLMGISRIFDAIPGDYWLCYIIDGFNACSGLFIFILFVCKKKIILQLWARKAAYPPEAASGRAAASLRGRASGDSAKGTAQTEAPLSTVKKPTKYGSARGARPEAALMDKRLKIRSDVYMPTK</sequence>
<dbReference type="EMBL" id="CM046117">
    <property type="protein sequence ID" value="KAI8437004.1"/>
    <property type="molecule type" value="Genomic_DNA"/>
</dbReference>
<name>A0ACC0KKV5_CHOFU</name>
<gene>
    <name evidence="1" type="ORF">MSG28_010404</name>
</gene>
<accession>A0ACC0KKV5</accession>
<comment type="caution">
    <text evidence="1">The sequence shown here is derived from an EMBL/GenBank/DDBJ whole genome shotgun (WGS) entry which is preliminary data.</text>
</comment>
<evidence type="ECO:0000313" key="2">
    <source>
        <dbReference type="Proteomes" id="UP001064048"/>
    </source>
</evidence>
<proteinExistence type="predicted"/>
<protein>
    <submittedName>
        <fullName evidence="1">Uncharacterized protein</fullName>
    </submittedName>
</protein>
<keyword evidence="2" id="KW-1185">Reference proteome</keyword>
<reference evidence="1 2" key="1">
    <citation type="journal article" date="2022" name="Genome Biol. Evol.">
        <title>The Spruce Budworm Genome: Reconstructing the Evolutionary History of Antifreeze Proteins.</title>
        <authorList>
            <person name="Beliveau C."/>
            <person name="Gagne P."/>
            <person name="Picq S."/>
            <person name="Vernygora O."/>
            <person name="Keeling C.I."/>
            <person name="Pinkney K."/>
            <person name="Doucet D."/>
            <person name="Wen F."/>
            <person name="Johnston J.S."/>
            <person name="Maaroufi H."/>
            <person name="Boyle B."/>
            <person name="Laroche J."/>
            <person name="Dewar K."/>
            <person name="Juretic N."/>
            <person name="Blackburn G."/>
            <person name="Nisole A."/>
            <person name="Brunet B."/>
            <person name="Brandao M."/>
            <person name="Lumley L."/>
            <person name="Duan J."/>
            <person name="Quan G."/>
            <person name="Lucarotti C.J."/>
            <person name="Roe A.D."/>
            <person name="Sperling F.A.H."/>
            <person name="Levesque R.C."/>
            <person name="Cusson M."/>
        </authorList>
    </citation>
    <scope>NUCLEOTIDE SEQUENCE [LARGE SCALE GENOMIC DNA]</scope>
    <source>
        <strain evidence="1">Glfc:IPQL:Cfum</strain>
    </source>
</reference>
<evidence type="ECO:0000313" key="1">
    <source>
        <dbReference type="EMBL" id="KAI8437004.1"/>
    </source>
</evidence>
<dbReference type="Proteomes" id="UP001064048">
    <property type="component" value="Chromosome 17"/>
</dbReference>